<organism evidence="1 2">
    <name type="scientific">Glomus cerebriforme</name>
    <dbReference type="NCBI Taxonomy" id="658196"/>
    <lineage>
        <taxon>Eukaryota</taxon>
        <taxon>Fungi</taxon>
        <taxon>Fungi incertae sedis</taxon>
        <taxon>Mucoromycota</taxon>
        <taxon>Glomeromycotina</taxon>
        <taxon>Glomeromycetes</taxon>
        <taxon>Glomerales</taxon>
        <taxon>Glomeraceae</taxon>
        <taxon>Glomus</taxon>
    </lineage>
</organism>
<gene>
    <name evidence="1" type="ORF">C1645_842759</name>
</gene>
<sequence>MNFKNLYVRIEIENEGNLNELLLKFTDIQNNRVFFQPTLSSKFKNLSHNISSLLIKSIEIISSSTNKFPLDISQIQYFKLLNDEVETDGKISDKSLKWNFTFEIIKKENIMILVPLSFDINLNDLCKYLKKFDEEEEWSIYSCKDTVAQCSLGSIFRFYSISRKIFCNGIFNKKFQRKVHVNLDEKKK</sequence>
<accession>A0A397S1S3</accession>
<protein>
    <submittedName>
        <fullName evidence="1">Uncharacterized protein</fullName>
    </submittedName>
</protein>
<dbReference type="Proteomes" id="UP000265703">
    <property type="component" value="Unassembled WGS sequence"/>
</dbReference>
<comment type="caution">
    <text evidence="1">The sequence shown here is derived from an EMBL/GenBank/DDBJ whole genome shotgun (WGS) entry which is preliminary data.</text>
</comment>
<reference evidence="1 2" key="1">
    <citation type="submission" date="2018-06" db="EMBL/GenBank/DDBJ databases">
        <title>Comparative genomics reveals the genomic features of Rhizophagus irregularis, R. cerebriforme, R. diaphanum and Gigaspora rosea, and their symbiotic lifestyle signature.</title>
        <authorList>
            <person name="Morin E."/>
            <person name="San Clemente H."/>
            <person name="Chen E.C.H."/>
            <person name="De La Providencia I."/>
            <person name="Hainaut M."/>
            <person name="Kuo A."/>
            <person name="Kohler A."/>
            <person name="Murat C."/>
            <person name="Tang N."/>
            <person name="Roy S."/>
            <person name="Loubradou J."/>
            <person name="Henrissat B."/>
            <person name="Grigoriev I.V."/>
            <person name="Corradi N."/>
            <person name="Roux C."/>
            <person name="Martin F.M."/>
        </authorList>
    </citation>
    <scope>NUCLEOTIDE SEQUENCE [LARGE SCALE GENOMIC DNA]</scope>
    <source>
        <strain evidence="1 2">DAOM 227022</strain>
    </source>
</reference>
<dbReference type="EMBL" id="QKYT01002492">
    <property type="protein sequence ID" value="RIA78649.1"/>
    <property type="molecule type" value="Genomic_DNA"/>
</dbReference>
<dbReference type="OrthoDB" id="2360287at2759"/>
<evidence type="ECO:0000313" key="2">
    <source>
        <dbReference type="Proteomes" id="UP000265703"/>
    </source>
</evidence>
<keyword evidence="2" id="KW-1185">Reference proteome</keyword>
<name>A0A397S1S3_9GLOM</name>
<dbReference type="AlphaFoldDB" id="A0A397S1S3"/>
<evidence type="ECO:0000313" key="1">
    <source>
        <dbReference type="EMBL" id="RIA78649.1"/>
    </source>
</evidence>
<proteinExistence type="predicted"/>